<evidence type="ECO:0000313" key="6">
    <source>
        <dbReference type="Proteomes" id="UP001170624"/>
    </source>
</evidence>
<name>A0AAW7Y6Z0_9GAMM</name>
<dbReference type="AlphaFoldDB" id="A0AAW7Y6Z0"/>
<dbReference type="PROSITE" id="PS00552">
    <property type="entry name" value="HTH_MERR_1"/>
    <property type="match status" value="1"/>
</dbReference>
<dbReference type="SUPFAM" id="SSF46955">
    <property type="entry name" value="Putative DNA-binding domain"/>
    <property type="match status" value="1"/>
</dbReference>
<dbReference type="RefSeq" id="WP_303499236.1">
    <property type="nucleotide sequence ID" value="NZ_JAUOPU010000007.1"/>
</dbReference>
<keyword evidence="3" id="KW-0804">Transcription</keyword>
<dbReference type="CDD" id="cd01104">
    <property type="entry name" value="HTH_MlrA-CarA"/>
    <property type="match status" value="1"/>
</dbReference>
<proteinExistence type="predicted"/>
<keyword evidence="2" id="KW-0238">DNA-binding</keyword>
<dbReference type="InterPro" id="IPR000551">
    <property type="entry name" value="MerR-type_HTH_dom"/>
</dbReference>
<comment type="caution">
    <text evidence="5">The sequence shown here is derived from an EMBL/GenBank/DDBJ whole genome shotgun (WGS) entry which is preliminary data.</text>
</comment>
<dbReference type="PANTHER" id="PTHR30204">
    <property type="entry name" value="REDOX-CYCLING DRUG-SENSING TRANSCRIPTIONAL ACTIVATOR SOXR"/>
    <property type="match status" value="1"/>
</dbReference>
<dbReference type="InterPro" id="IPR009061">
    <property type="entry name" value="DNA-bd_dom_put_sf"/>
</dbReference>
<dbReference type="Pfam" id="PF13411">
    <property type="entry name" value="MerR_1"/>
    <property type="match status" value="1"/>
</dbReference>
<dbReference type="PROSITE" id="PS50937">
    <property type="entry name" value="HTH_MERR_2"/>
    <property type="match status" value="1"/>
</dbReference>
<protein>
    <submittedName>
        <fullName evidence="5">MerR family transcriptional regulator</fullName>
    </submittedName>
</protein>
<keyword evidence="1" id="KW-0805">Transcription regulation</keyword>
<accession>A0AAW7Y6Z0</accession>
<organism evidence="5 6">
    <name type="scientific">Photobacterium sanguinicancri</name>
    <dbReference type="NCBI Taxonomy" id="875932"/>
    <lineage>
        <taxon>Bacteria</taxon>
        <taxon>Pseudomonadati</taxon>
        <taxon>Pseudomonadota</taxon>
        <taxon>Gammaproteobacteria</taxon>
        <taxon>Vibrionales</taxon>
        <taxon>Vibrionaceae</taxon>
        <taxon>Photobacterium</taxon>
    </lineage>
</organism>
<dbReference type="GO" id="GO:0003677">
    <property type="term" value="F:DNA binding"/>
    <property type="evidence" value="ECO:0007669"/>
    <property type="project" value="UniProtKB-KW"/>
</dbReference>
<dbReference type="GO" id="GO:0003700">
    <property type="term" value="F:DNA-binding transcription factor activity"/>
    <property type="evidence" value="ECO:0007669"/>
    <property type="project" value="InterPro"/>
</dbReference>
<evidence type="ECO:0000256" key="3">
    <source>
        <dbReference type="ARBA" id="ARBA00023163"/>
    </source>
</evidence>
<dbReference type="Gene3D" id="1.10.1660.10">
    <property type="match status" value="1"/>
</dbReference>
<gene>
    <name evidence="5" type="ORF">Q4568_09465</name>
</gene>
<evidence type="ECO:0000313" key="5">
    <source>
        <dbReference type="EMBL" id="MDO6542762.1"/>
    </source>
</evidence>
<evidence type="ECO:0000256" key="2">
    <source>
        <dbReference type="ARBA" id="ARBA00023125"/>
    </source>
</evidence>
<reference evidence="5" key="1">
    <citation type="submission" date="2023-07" db="EMBL/GenBank/DDBJ databases">
        <title>Genome content predicts the carbon catabolic preferences of heterotrophic bacteria.</title>
        <authorList>
            <person name="Gralka M."/>
        </authorList>
    </citation>
    <scope>NUCLEOTIDE SEQUENCE</scope>
    <source>
        <strain evidence="5">G2M05</strain>
    </source>
</reference>
<evidence type="ECO:0000259" key="4">
    <source>
        <dbReference type="PROSITE" id="PS50937"/>
    </source>
</evidence>
<dbReference type="InterPro" id="IPR047057">
    <property type="entry name" value="MerR_fam"/>
</dbReference>
<sequence>MRCNTRAGGHQENDRHQVNRQYAISEVSEKTGVNTVTLRAWQRRYGLLNPTRTEKGHRLYSDSDIEKIQAILVWLDKGVSIGKVKPLLEQSPSNVVSAEALEITSDVLNGIDGFSKDWLENTVLQLLKEYPLSVLEKQFFSPIQQHLDGLETPLSDAQRAFWLSLCRKCLISTEAQIKSKAKQLVLVMSFDDVYSYKLPLELLRVKQQGKRALLLENYQGHLLGVDKMITQIGACSIVISGEKALPSKALNELSTWLTKVDIPIQITGTIKQIHPELSLLGSGSALANKSDTEVKA</sequence>
<dbReference type="PANTHER" id="PTHR30204:SF67">
    <property type="entry name" value="HTH-TYPE TRANSCRIPTIONAL REGULATOR MLRA-RELATED"/>
    <property type="match status" value="1"/>
</dbReference>
<feature type="domain" description="HTH merR-type" evidence="4">
    <location>
        <begin position="21"/>
        <end position="90"/>
    </location>
</feature>
<dbReference type="EMBL" id="JAUOPU010000007">
    <property type="protein sequence ID" value="MDO6542762.1"/>
    <property type="molecule type" value="Genomic_DNA"/>
</dbReference>
<dbReference type="Proteomes" id="UP001170624">
    <property type="component" value="Unassembled WGS sequence"/>
</dbReference>
<evidence type="ECO:0000256" key="1">
    <source>
        <dbReference type="ARBA" id="ARBA00023015"/>
    </source>
</evidence>
<dbReference type="SMART" id="SM00422">
    <property type="entry name" value="HTH_MERR"/>
    <property type="match status" value="1"/>
</dbReference>